<comment type="caution">
    <text evidence="1">The sequence shown here is derived from an EMBL/GenBank/DDBJ whole genome shotgun (WGS) entry which is preliminary data.</text>
</comment>
<evidence type="ECO:0000313" key="2">
    <source>
        <dbReference type="Proteomes" id="UP001440599"/>
    </source>
</evidence>
<evidence type="ECO:0008006" key="3">
    <source>
        <dbReference type="Google" id="ProtNLM"/>
    </source>
</evidence>
<dbReference type="Proteomes" id="UP001440599">
    <property type="component" value="Unassembled WGS sequence"/>
</dbReference>
<sequence length="156" mass="16738">MLDVQILALLITHLQQQAGVLFELACSVDLQFHTEEAWACPIENRFGFVIIVVDGRGVGQGVETARAVRGFVIVVVFGVVGLGLVEQRSAPATVGVVVIVASLADGDLAAARVVLLPNSLPAVAAEQRPLVQAVRTKFQSVKGIQIFARVRIRLRF</sequence>
<dbReference type="EMBL" id="JBBMFT010000002">
    <property type="protein sequence ID" value="MEQ2455764.1"/>
    <property type="molecule type" value="Genomic_DNA"/>
</dbReference>
<evidence type="ECO:0000313" key="1">
    <source>
        <dbReference type="EMBL" id="MEQ2455764.1"/>
    </source>
</evidence>
<dbReference type="RefSeq" id="WP_349139366.1">
    <property type="nucleotide sequence ID" value="NZ_JBBMFT010000002.1"/>
</dbReference>
<organism evidence="1 2">
    <name type="scientific">Flavonifractor hominis</name>
    <dbReference type="NCBI Taxonomy" id="3133178"/>
    <lineage>
        <taxon>Bacteria</taxon>
        <taxon>Bacillati</taxon>
        <taxon>Bacillota</taxon>
        <taxon>Clostridia</taxon>
        <taxon>Eubacteriales</taxon>
        <taxon>Oscillospiraceae</taxon>
        <taxon>Flavonifractor</taxon>
    </lineage>
</organism>
<proteinExistence type="predicted"/>
<gene>
    <name evidence="1" type="ORF">WMO45_04455</name>
</gene>
<keyword evidence="2" id="KW-1185">Reference proteome</keyword>
<protein>
    <recommendedName>
        <fullName evidence="3">Secreted protein</fullName>
    </recommendedName>
</protein>
<name>A0ABV1EMD6_9FIRM</name>
<accession>A0ABV1EMD6</accession>
<reference evidence="1 2" key="1">
    <citation type="submission" date="2024-03" db="EMBL/GenBank/DDBJ databases">
        <title>Human intestinal bacterial collection.</title>
        <authorList>
            <person name="Pauvert C."/>
            <person name="Hitch T.C.A."/>
            <person name="Clavel T."/>
        </authorList>
    </citation>
    <scope>NUCLEOTIDE SEQUENCE [LARGE SCALE GENOMIC DNA]</scope>
    <source>
        <strain evidence="1 2">CLA-AP-H34</strain>
    </source>
</reference>